<dbReference type="InterPro" id="IPR039422">
    <property type="entry name" value="MarR/SlyA-like"/>
</dbReference>
<dbReference type="GO" id="GO:0003700">
    <property type="term" value="F:DNA-binding transcription factor activity"/>
    <property type="evidence" value="ECO:0007669"/>
    <property type="project" value="InterPro"/>
</dbReference>
<dbReference type="EMBL" id="CP044232">
    <property type="protein sequence ID" value="QEW03786.1"/>
    <property type="molecule type" value="Genomic_DNA"/>
</dbReference>
<dbReference type="PANTHER" id="PTHR33164">
    <property type="entry name" value="TRANSCRIPTIONAL REGULATOR, MARR FAMILY"/>
    <property type="match status" value="1"/>
</dbReference>
<dbReference type="KEGG" id="mlz:F6J85_12265"/>
<keyword evidence="3" id="KW-1185">Reference proteome</keyword>
<gene>
    <name evidence="2" type="ORF">F6J85_12265</name>
</gene>
<dbReference type="Proteomes" id="UP000325516">
    <property type="component" value="Chromosome"/>
</dbReference>
<dbReference type="InterPro" id="IPR036390">
    <property type="entry name" value="WH_DNA-bd_sf"/>
</dbReference>
<reference evidence="3" key="1">
    <citation type="submission" date="2019-09" db="EMBL/GenBank/DDBJ databases">
        <title>Mumia zhuanghuii sp. nov. isolated from the intestinal contents of plateau pika (Ochotona curzoniae) in the Qinghai-Tibet plateau of China.</title>
        <authorList>
            <person name="Tian Z."/>
        </authorList>
    </citation>
    <scope>NUCLEOTIDE SEQUENCE [LARGE SCALE GENOMIC DNA]</scope>
    <source>
        <strain evidence="3">L-031</strain>
    </source>
</reference>
<protein>
    <submittedName>
        <fullName evidence="2">MarR family transcriptional regulator</fullName>
    </submittedName>
</protein>
<dbReference type="SMART" id="SM00347">
    <property type="entry name" value="HTH_MARR"/>
    <property type="match status" value="1"/>
</dbReference>
<dbReference type="SUPFAM" id="SSF46785">
    <property type="entry name" value="Winged helix' DNA-binding domain"/>
    <property type="match status" value="1"/>
</dbReference>
<evidence type="ECO:0000313" key="2">
    <source>
        <dbReference type="EMBL" id="QEW03786.1"/>
    </source>
</evidence>
<dbReference type="Gene3D" id="1.10.10.10">
    <property type="entry name" value="Winged helix-like DNA-binding domain superfamily/Winged helix DNA-binding domain"/>
    <property type="match status" value="1"/>
</dbReference>
<feature type="domain" description="HTH marR-type" evidence="1">
    <location>
        <begin position="4"/>
        <end position="140"/>
    </location>
</feature>
<evidence type="ECO:0000313" key="3">
    <source>
        <dbReference type="Proteomes" id="UP000325516"/>
    </source>
</evidence>
<proteinExistence type="predicted"/>
<dbReference type="PRINTS" id="PR00598">
    <property type="entry name" value="HTHMARR"/>
</dbReference>
<dbReference type="RefSeq" id="WP_150925365.1">
    <property type="nucleotide sequence ID" value="NZ_CP044232.1"/>
</dbReference>
<dbReference type="GO" id="GO:0006950">
    <property type="term" value="P:response to stress"/>
    <property type="evidence" value="ECO:0007669"/>
    <property type="project" value="TreeGrafter"/>
</dbReference>
<dbReference type="PANTHER" id="PTHR33164:SF99">
    <property type="entry name" value="MARR FAMILY REGULATORY PROTEIN"/>
    <property type="match status" value="1"/>
</dbReference>
<dbReference type="InterPro" id="IPR036388">
    <property type="entry name" value="WH-like_DNA-bd_sf"/>
</dbReference>
<dbReference type="InterPro" id="IPR000835">
    <property type="entry name" value="HTH_MarR-typ"/>
</dbReference>
<sequence>MTGASDAWRDLMLATHLLDAALERQAQRDGGISHGHFKILVLLSAAHDQTLGLKSLAESLRFSPSRISHAITALEGQGLVTRRPVTSGRRAFEATLTRRGRLLVGTVLRGQRREIRDPILDGLGSEGTAALADLSARIIALLDRDNPGTPDR</sequence>
<dbReference type="Pfam" id="PF01047">
    <property type="entry name" value="MarR"/>
    <property type="match status" value="1"/>
</dbReference>
<evidence type="ECO:0000259" key="1">
    <source>
        <dbReference type="PROSITE" id="PS50995"/>
    </source>
</evidence>
<accession>A0A5J6L5W6</accession>
<organism evidence="2 3">
    <name type="scientific">Microbacterium lushaniae</name>
    <dbReference type="NCBI Taxonomy" id="2614639"/>
    <lineage>
        <taxon>Bacteria</taxon>
        <taxon>Bacillati</taxon>
        <taxon>Actinomycetota</taxon>
        <taxon>Actinomycetes</taxon>
        <taxon>Micrococcales</taxon>
        <taxon>Microbacteriaceae</taxon>
        <taxon>Microbacterium</taxon>
    </lineage>
</organism>
<dbReference type="AlphaFoldDB" id="A0A5J6L5W6"/>
<dbReference type="PROSITE" id="PS50995">
    <property type="entry name" value="HTH_MARR_2"/>
    <property type="match status" value="1"/>
</dbReference>
<name>A0A5J6L5W6_9MICO</name>